<accession>A0AAV7NNN0</accession>
<evidence type="ECO:0000313" key="2">
    <source>
        <dbReference type="EMBL" id="KAJ1114823.1"/>
    </source>
</evidence>
<proteinExistence type="predicted"/>
<feature type="region of interest" description="Disordered" evidence="1">
    <location>
        <begin position="86"/>
        <end position="105"/>
    </location>
</feature>
<protein>
    <submittedName>
        <fullName evidence="2">Uncharacterized protein</fullName>
    </submittedName>
</protein>
<organism evidence="2 3">
    <name type="scientific">Pleurodeles waltl</name>
    <name type="common">Iberian ribbed newt</name>
    <dbReference type="NCBI Taxonomy" id="8319"/>
    <lineage>
        <taxon>Eukaryota</taxon>
        <taxon>Metazoa</taxon>
        <taxon>Chordata</taxon>
        <taxon>Craniata</taxon>
        <taxon>Vertebrata</taxon>
        <taxon>Euteleostomi</taxon>
        <taxon>Amphibia</taxon>
        <taxon>Batrachia</taxon>
        <taxon>Caudata</taxon>
        <taxon>Salamandroidea</taxon>
        <taxon>Salamandridae</taxon>
        <taxon>Pleurodelinae</taxon>
        <taxon>Pleurodeles</taxon>
    </lineage>
</organism>
<gene>
    <name evidence="2" type="ORF">NDU88_003054</name>
</gene>
<feature type="compositionally biased region" description="Basic and acidic residues" evidence="1">
    <location>
        <begin position="86"/>
        <end position="96"/>
    </location>
</feature>
<evidence type="ECO:0000256" key="1">
    <source>
        <dbReference type="SAM" id="MobiDB-lite"/>
    </source>
</evidence>
<name>A0AAV7NNN0_PLEWA</name>
<dbReference type="AlphaFoldDB" id="A0AAV7NNN0"/>
<keyword evidence="3" id="KW-1185">Reference proteome</keyword>
<feature type="region of interest" description="Disordered" evidence="1">
    <location>
        <begin position="36"/>
        <end position="67"/>
    </location>
</feature>
<dbReference type="EMBL" id="JANPWB010000012">
    <property type="protein sequence ID" value="KAJ1114823.1"/>
    <property type="molecule type" value="Genomic_DNA"/>
</dbReference>
<dbReference type="Proteomes" id="UP001066276">
    <property type="component" value="Chromosome 8"/>
</dbReference>
<evidence type="ECO:0000313" key="3">
    <source>
        <dbReference type="Proteomes" id="UP001066276"/>
    </source>
</evidence>
<sequence length="105" mass="11679">MRRGSPEPIQLLFVRIYCRFGWQAPNAEQCAAPSLRARSPTRQAPGWPAQRQGCRSRSGRLCPAKVSTDHQSRAAIVRSFTAPKTLVEHGKKEDRLPQQAQALAS</sequence>
<reference evidence="2" key="1">
    <citation type="journal article" date="2022" name="bioRxiv">
        <title>Sequencing and chromosome-scale assembly of the giantPleurodeles waltlgenome.</title>
        <authorList>
            <person name="Brown T."/>
            <person name="Elewa A."/>
            <person name="Iarovenko S."/>
            <person name="Subramanian E."/>
            <person name="Araus A.J."/>
            <person name="Petzold A."/>
            <person name="Susuki M."/>
            <person name="Suzuki K.-i.T."/>
            <person name="Hayashi T."/>
            <person name="Toyoda A."/>
            <person name="Oliveira C."/>
            <person name="Osipova E."/>
            <person name="Leigh N.D."/>
            <person name="Simon A."/>
            <person name="Yun M.H."/>
        </authorList>
    </citation>
    <scope>NUCLEOTIDE SEQUENCE</scope>
    <source>
        <strain evidence="2">20211129_DDA</strain>
        <tissue evidence="2">Liver</tissue>
    </source>
</reference>
<comment type="caution">
    <text evidence="2">The sequence shown here is derived from an EMBL/GenBank/DDBJ whole genome shotgun (WGS) entry which is preliminary data.</text>
</comment>